<feature type="compositionally biased region" description="Polar residues" evidence="1">
    <location>
        <begin position="90"/>
        <end position="110"/>
    </location>
</feature>
<dbReference type="Pfam" id="PF14420">
    <property type="entry name" value="Clr5"/>
    <property type="match status" value="1"/>
</dbReference>
<dbReference type="InterPro" id="IPR025676">
    <property type="entry name" value="Clr5_dom"/>
</dbReference>
<feature type="region of interest" description="Disordered" evidence="1">
    <location>
        <begin position="78"/>
        <end position="177"/>
    </location>
</feature>
<dbReference type="Proteomes" id="UP000799324">
    <property type="component" value="Unassembled WGS sequence"/>
</dbReference>
<evidence type="ECO:0000313" key="4">
    <source>
        <dbReference type="Proteomes" id="UP000799324"/>
    </source>
</evidence>
<dbReference type="OrthoDB" id="5083163at2759"/>
<organism evidence="3 4">
    <name type="scientific">Lophiostoma macrostomum CBS 122681</name>
    <dbReference type="NCBI Taxonomy" id="1314788"/>
    <lineage>
        <taxon>Eukaryota</taxon>
        <taxon>Fungi</taxon>
        <taxon>Dikarya</taxon>
        <taxon>Ascomycota</taxon>
        <taxon>Pezizomycotina</taxon>
        <taxon>Dothideomycetes</taxon>
        <taxon>Pleosporomycetidae</taxon>
        <taxon>Pleosporales</taxon>
        <taxon>Lophiostomataceae</taxon>
        <taxon>Lophiostoma</taxon>
    </lineage>
</organism>
<name>A0A6A6TNL6_9PLEO</name>
<evidence type="ECO:0000259" key="2">
    <source>
        <dbReference type="Pfam" id="PF14420"/>
    </source>
</evidence>
<feature type="domain" description="Clr5" evidence="2">
    <location>
        <begin position="23"/>
        <end position="73"/>
    </location>
</feature>
<proteinExistence type="predicted"/>
<accession>A0A6A6TNL6</accession>
<evidence type="ECO:0000256" key="1">
    <source>
        <dbReference type="SAM" id="MobiDB-lite"/>
    </source>
</evidence>
<dbReference type="EMBL" id="MU004296">
    <property type="protein sequence ID" value="KAF2661066.1"/>
    <property type="molecule type" value="Genomic_DNA"/>
</dbReference>
<evidence type="ECO:0000313" key="3">
    <source>
        <dbReference type="EMBL" id="KAF2661066.1"/>
    </source>
</evidence>
<dbReference type="AlphaFoldDB" id="A0A6A6TNL6"/>
<protein>
    <recommendedName>
        <fullName evidence="2">Clr5 domain-containing protein</fullName>
    </recommendedName>
</protein>
<gene>
    <name evidence="3" type="ORF">K491DRAFT_774348</name>
</gene>
<keyword evidence="4" id="KW-1185">Reference proteome</keyword>
<reference evidence="3" key="1">
    <citation type="journal article" date="2020" name="Stud. Mycol.">
        <title>101 Dothideomycetes genomes: a test case for predicting lifestyles and emergence of pathogens.</title>
        <authorList>
            <person name="Haridas S."/>
            <person name="Albert R."/>
            <person name="Binder M."/>
            <person name="Bloem J."/>
            <person name="Labutti K."/>
            <person name="Salamov A."/>
            <person name="Andreopoulos B."/>
            <person name="Baker S."/>
            <person name="Barry K."/>
            <person name="Bills G."/>
            <person name="Bluhm B."/>
            <person name="Cannon C."/>
            <person name="Castanera R."/>
            <person name="Culley D."/>
            <person name="Daum C."/>
            <person name="Ezra D."/>
            <person name="Gonzalez J."/>
            <person name="Henrissat B."/>
            <person name="Kuo A."/>
            <person name="Liang C."/>
            <person name="Lipzen A."/>
            <person name="Lutzoni F."/>
            <person name="Magnuson J."/>
            <person name="Mondo S."/>
            <person name="Nolan M."/>
            <person name="Ohm R."/>
            <person name="Pangilinan J."/>
            <person name="Park H.-J."/>
            <person name="Ramirez L."/>
            <person name="Alfaro M."/>
            <person name="Sun H."/>
            <person name="Tritt A."/>
            <person name="Yoshinaga Y."/>
            <person name="Zwiers L.-H."/>
            <person name="Turgeon B."/>
            <person name="Goodwin S."/>
            <person name="Spatafora J."/>
            <person name="Crous P."/>
            <person name="Grigoriev I."/>
        </authorList>
    </citation>
    <scope>NUCLEOTIDE SEQUENCE</scope>
    <source>
        <strain evidence="3">CBS 122681</strain>
    </source>
</reference>
<feature type="compositionally biased region" description="Basic and acidic residues" evidence="1">
    <location>
        <begin position="80"/>
        <end position="89"/>
    </location>
</feature>
<sequence length="809" mass="91654">MSHFRQQLRFVERPTCRARPIPKDTWLQHKEELCSLYQRMTLEELMEHMKKKHNFEASSRQYIYKFELWKVKKYSTNGRDVPRISDRSGRFQTPLSVSAPETSVSQQPSQPLIPPKRPNSKGSVQGGHGSNKSVDRPTVPPKKRQKIAEYMAHRDPFADPSTPHDPGSGQGGSSFMTAEPTSVRRLATLGLQFASTGQPYPSPTSPIRQRIDDRSLHEHPAGNIDASTDSIVPGIDDESNWSIFRNHSDTQALLADELYEEDKIDRGQQPMHSNSRRCFDSSRPIHTFSQEELGDMKMAAHFLRSLGFDSDAFELFTVLLKHHMEPHIHQSWEKASALMDCARSSFLSSQIDIARSELSKALEEPREMLTDIEQFVHRMLLAETYTRVDDDETGDCLHEVTIGCELVNDKMLDQLPNNHRDYDLMTYHYLNKCLEYLNTFVRDPVDSGSVFADKEHLQIRVLERIPGPFELRRGSFQNPCLTSCLGWCRSQLLRLTRLPHGWSDLRSNDADYAYWTDHIGLYCGLWDCWHTQRRDCLGTPLDHWMSYSERSMGIHPAELLSIVCGMIMLTAPPRARGTDIIGRARDGLAAVRQLPDRDIGCRFLDTSDLLRTWLGAAPQRQFHDAVSFFATFVHANQEREAYAERARAFARQYIETDLSIILPNIQRDVQPLSRRESNRLTQFLSRVGMDSMESAATFIPTLVSSVHSSDLSAMRLLKEQIHTKCSLGSYSLLNRVNSAAQDSARTVGELSQAMASSLSLTPSQKANNALLDTMASMSTAISHGNLRLFLSGQAPTDPFADPDLQVGNT</sequence>